<dbReference type="CDD" id="cd02440">
    <property type="entry name" value="AdoMet_MTases"/>
    <property type="match status" value="1"/>
</dbReference>
<dbReference type="AlphaFoldDB" id="A0A7W9IC74"/>
<evidence type="ECO:0000259" key="1">
    <source>
        <dbReference type="Pfam" id="PF13649"/>
    </source>
</evidence>
<keyword evidence="2" id="KW-0808">Transferase</keyword>
<dbReference type="Proteomes" id="UP000540685">
    <property type="component" value="Unassembled WGS sequence"/>
</dbReference>
<sequence length="272" mass="28517">MEPAKVGAIFDATHAEFALLSPHLWDPIGEASVAAAGIGPGDRVLDVCCGAGASAIPAAAASGASGSVDAIDLAESLLEQGRRRAAVRGLDTVRFIRADATRWVPADGEPYDLVLCVHGIFFLPDMDAAAARLAGLLRPGGRFTVTTWAKGALERFGMALHAAVERERGTPPESPSNRDSVTRIDSEDGMHAWLAGLGLVRTRVRRVPLTVPLTADLAWLLVIGSGFRGMLDGMEPEAVVRVREGLLGLLDERGIDSVDATSLVGVGVVTRP</sequence>
<dbReference type="SUPFAM" id="SSF53335">
    <property type="entry name" value="S-adenosyl-L-methionine-dependent methyltransferases"/>
    <property type="match status" value="1"/>
</dbReference>
<dbReference type="Gene3D" id="3.40.50.150">
    <property type="entry name" value="Vaccinia Virus protein VP39"/>
    <property type="match status" value="1"/>
</dbReference>
<keyword evidence="2" id="KW-0489">Methyltransferase</keyword>
<dbReference type="InterPro" id="IPR041698">
    <property type="entry name" value="Methyltransf_25"/>
</dbReference>
<accession>A0A7W9IC74</accession>
<dbReference type="GO" id="GO:0032259">
    <property type="term" value="P:methylation"/>
    <property type="evidence" value="ECO:0007669"/>
    <property type="project" value="UniProtKB-KW"/>
</dbReference>
<organism evidence="2 3">
    <name type="scientific">Streptosporangium becharense</name>
    <dbReference type="NCBI Taxonomy" id="1816182"/>
    <lineage>
        <taxon>Bacteria</taxon>
        <taxon>Bacillati</taxon>
        <taxon>Actinomycetota</taxon>
        <taxon>Actinomycetes</taxon>
        <taxon>Streptosporangiales</taxon>
        <taxon>Streptosporangiaceae</taxon>
        <taxon>Streptosporangium</taxon>
    </lineage>
</organism>
<dbReference type="PANTHER" id="PTHR43591">
    <property type="entry name" value="METHYLTRANSFERASE"/>
    <property type="match status" value="1"/>
</dbReference>
<dbReference type="EMBL" id="JACHMP010000001">
    <property type="protein sequence ID" value="MBB5817463.1"/>
    <property type="molecule type" value="Genomic_DNA"/>
</dbReference>
<name>A0A7W9IC74_9ACTN</name>
<dbReference type="PANTHER" id="PTHR43591:SF99">
    <property type="entry name" value="OS06G0646000 PROTEIN"/>
    <property type="match status" value="1"/>
</dbReference>
<dbReference type="Pfam" id="PF13649">
    <property type="entry name" value="Methyltransf_25"/>
    <property type="match status" value="1"/>
</dbReference>
<dbReference type="InterPro" id="IPR029063">
    <property type="entry name" value="SAM-dependent_MTases_sf"/>
</dbReference>
<evidence type="ECO:0000313" key="3">
    <source>
        <dbReference type="Proteomes" id="UP000540685"/>
    </source>
</evidence>
<feature type="domain" description="Methyltransferase" evidence="1">
    <location>
        <begin position="44"/>
        <end position="141"/>
    </location>
</feature>
<comment type="caution">
    <text evidence="2">The sequence shown here is derived from an EMBL/GenBank/DDBJ whole genome shotgun (WGS) entry which is preliminary data.</text>
</comment>
<reference evidence="2 3" key="1">
    <citation type="submission" date="2020-08" db="EMBL/GenBank/DDBJ databases">
        <title>Sequencing the genomes of 1000 actinobacteria strains.</title>
        <authorList>
            <person name="Klenk H.-P."/>
        </authorList>
    </citation>
    <scope>NUCLEOTIDE SEQUENCE [LARGE SCALE GENOMIC DNA]</scope>
    <source>
        <strain evidence="2 3">DSM 46887</strain>
    </source>
</reference>
<proteinExistence type="predicted"/>
<keyword evidence="3" id="KW-1185">Reference proteome</keyword>
<protein>
    <submittedName>
        <fullName evidence="2">SAM-dependent methyltransferase</fullName>
    </submittedName>
</protein>
<evidence type="ECO:0000313" key="2">
    <source>
        <dbReference type="EMBL" id="MBB5817463.1"/>
    </source>
</evidence>
<dbReference type="GO" id="GO:0008168">
    <property type="term" value="F:methyltransferase activity"/>
    <property type="evidence" value="ECO:0007669"/>
    <property type="project" value="UniProtKB-KW"/>
</dbReference>
<gene>
    <name evidence="2" type="ORF">F4562_000525</name>
</gene>
<dbReference type="RefSeq" id="WP_184540613.1">
    <property type="nucleotide sequence ID" value="NZ_JACHMP010000001.1"/>
</dbReference>